<evidence type="ECO:0000313" key="2">
    <source>
        <dbReference type="EMBL" id="CAG8826465.1"/>
    </source>
</evidence>
<dbReference type="EMBL" id="CAJVQB010038640">
    <property type="protein sequence ID" value="CAG8826465.1"/>
    <property type="molecule type" value="Genomic_DNA"/>
</dbReference>
<proteinExistence type="predicted"/>
<reference evidence="2 3" key="1">
    <citation type="submission" date="2021-06" db="EMBL/GenBank/DDBJ databases">
        <authorList>
            <person name="Kallberg Y."/>
            <person name="Tangrot J."/>
            <person name="Rosling A."/>
        </authorList>
    </citation>
    <scope>NUCLEOTIDE SEQUENCE [LARGE SCALE GENOMIC DNA]</scope>
    <source>
        <strain evidence="2 3">120-4 pot B 10/14</strain>
    </source>
</reference>
<comment type="caution">
    <text evidence="2">The sequence shown here is derived from an EMBL/GenBank/DDBJ whole genome shotgun (WGS) entry which is preliminary data.</text>
</comment>
<evidence type="ECO:0000313" key="3">
    <source>
        <dbReference type="Proteomes" id="UP000789901"/>
    </source>
</evidence>
<name>A0ABN7WE57_GIGMA</name>
<sequence length="62" mass="6914">MKPSPRKASRNLNEIATKSLKDSRLDLAQQTKQSPKSNDVVFVAEDKQIKRSNSGKIVCDRG</sequence>
<gene>
    <name evidence="2" type="ORF">GMARGA_LOCUS29135</name>
</gene>
<feature type="region of interest" description="Disordered" evidence="1">
    <location>
        <begin position="1"/>
        <end position="38"/>
    </location>
</feature>
<feature type="compositionally biased region" description="Polar residues" evidence="1">
    <location>
        <begin position="28"/>
        <end position="37"/>
    </location>
</feature>
<organism evidence="2 3">
    <name type="scientific">Gigaspora margarita</name>
    <dbReference type="NCBI Taxonomy" id="4874"/>
    <lineage>
        <taxon>Eukaryota</taxon>
        <taxon>Fungi</taxon>
        <taxon>Fungi incertae sedis</taxon>
        <taxon>Mucoromycota</taxon>
        <taxon>Glomeromycotina</taxon>
        <taxon>Glomeromycetes</taxon>
        <taxon>Diversisporales</taxon>
        <taxon>Gigasporaceae</taxon>
        <taxon>Gigaspora</taxon>
    </lineage>
</organism>
<accession>A0ABN7WE57</accession>
<feature type="non-terminal residue" evidence="2">
    <location>
        <position position="62"/>
    </location>
</feature>
<protein>
    <submittedName>
        <fullName evidence="2">28065_t:CDS:1</fullName>
    </submittedName>
</protein>
<keyword evidence="3" id="KW-1185">Reference proteome</keyword>
<dbReference type="Proteomes" id="UP000789901">
    <property type="component" value="Unassembled WGS sequence"/>
</dbReference>
<evidence type="ECO:0000256" key="1">
    <source>
        <dbReference type="SAM" id="MobiDB-lite"/>
    </source>
</evidence>